<reference evidence="5 6" key="1">
    <citation type="journal article" date="2010" name="Stand. Genomic Sci.">
        <title>Complete genome sequence of Thermaerobacter marianensis type strain (7p75a).</title>
        <authorList>
            <person name="Han C."/>
            <person name="Gu W."/>
            <person name="Zhang X."/>
            <person name="Lapidus A."/>
            <person name="Nolan M."/>
            <person name="Copeland A."/>
            <person name="Lucas S."/>
            <person name="Del Rio T.G."/>
            <person name="Tice H."/>
            <person name="Cheng J.F."/>
            <person name="Tapia R."/>
            <person name="Goodwin L."/>
            <person name="Pitluck S."/>
            <person name="Pagani I."/>
            <person name="Ivanova N."/>
            <person name="Mavromatis K."/>
            <person name="Mikhailova N."/>
            <person name="Pati A."/>
            <person name="Chen A."/>
            <person name="Palaniappan K."/>
            <person name="Land M."/>
            <person name="Hauser L."/>
            <person name="Chang Y.J."/>
            <person name="Jeffries C.D."/>
            <person name="Schneider S."/>
            <person name="Rohde M."/>
            <person name="Goker M."/>
            <person name="Pukall R."/>
            <person name="Woyke T."/>
            <person name="Bristow J."/>
            <person name="Eisen J.A."/>
            <person name="Markowitz V."/>
            <person name="Hugenholtz P."/>
            <person name="Kyrpides N.C."/>
            <person name="Klenk H.P."/>
            <person name="Detter J.C."/>
        </authorList>
    </citation>
    <scope>NUCLEOTIDE SEQUENCE [LARGE SCALE GENOMIC DNA]</scope>
    <source>
        <strain evidence="6">ATCC 700841 / DSM 12885 / JCM 10246 / 7p75a</strain>
    </source>
</reference>
<keyword evidence="3" id="KW-0067">ATP-binding</keyword>
<dbReference type="GO" id="GO:0016887">
    <property type="term" value="F:ATP hydrolysis activity"/>
    <property type="evidence" value="ECO:0007669"/>
    <property type="project" value="InterPro"/>
</dbReference>
<dbReference type="AlphaFoldDB" id="E6SI39"/>
<dbReference type="Pfam" id="PF00005">
    <property type="entry name" value="ABC_tran"/>
    <property type="match status" value="1"/>
</dbReference>
<keyword evidence="2" id="KW-0547">Nucleotide-binding</keyword>
<dbReference type="InterPro" id="IPR015856">
    <property type="entry name" value="ABC_transpr_CbiO/EcfA_su"/>
</dbReference>
<proteinExistence type="predicted"/>
<dbReference type="InterPro" id="IPR003439">
    <property type="entry name" value="ABC_transporter-like_ATP-bd"/>
</dbReference>
<dbReference type="STRING" id="644966.Tmar_0702"/>
<dbReference type="GO" id="GO:0005524">
    <property type="term" value="F:ATP binding"/>
    <property type="evidence" value="ECO:0007669"/>
    <property type="project" value="UniProtKB-KW"/>
</dbReference>
<evidence type="ECO:0000313" key="6">
    <source>
        <dbReference type="Proteomes" id="UP000008915"/>
    </source>
</evidence>
<dbReference type="SMART" id="SM00382">
    <property type="entry name" value="AAA"/>
    <property type="match status" value="1"/>
</dbReference>
<dbReference type="KEGG" id="tmr:Tmar_0702"/>
<gene>
    <name evidence="5" type="ordered locus">Tmar_0702</name>
</gene>
<dbReference type="GO" id="GO:0016020">
    <property type="term" value="C:membrane"/>
    <property type="evidence" value="ECO:0007669"/>
    <property type="project" value="InterPro"/>
</dbReference>
<dbReference type="Proteomes" id="UP000008915">
    <property type="component" value="Chromosome"/>
</dbReference>
<name>E6SI39_THEM7</name>
<keyword evidence="1" id="KW-0813">Transport</keyword>
<dbReference type="HOGENOM" id="CLU_000604_1_22_9"/>
<dbReference type="CDD" id="cd03225">
    <property type="entry name" value="ABC_cobalt_CbiO_domain1"/>
    <property type="match status" value="1"/>
</dbReference>
<organism evidence="5 6">
    <name type="scientific">Thermaerobacter marianensis (strain ATCC 700841 / DSM 12885 / JCM 10246 / 7p75a)</name>
    <dbReference type="NCBI Taxonomy" id="644966"/>
    <lineage>
        <taxon>Bacteria</taxon>
        <taxon>Bacillati</taxon>
        <taxon>Bacillota</taxon>
        <taxon>Clostridia</taxon>
        <taxon>Eubacteriales</taxon>
        <taxon>Clostridiales Family XVII. Incertae Sedis</taxon>
        <taxon>Thermaerobacter</taxon>
    </lineage>
</organism>
<accession>E6SI39</accession>
<dbReference type="GO" id="GO:0022857">
    <property type="term" value="F:transmembrane transporter activity"/>
    <property type="evidence" value="ECO:0007669"/>
    <property type="project" value="UniProtKB-ARBA"/>
</dbReference>
<evidence type="ECO:0000313" key="5">
    <source>
        <dbReference type="EMBL" id="ADU50817.1"/>
    </source>
</evidence>
<dbReference type="InterPro" id="IPR003593">
    <property type="entry name" value="AAA+_ATPase"/>
</dbReference>
<dbReference type="EMBL" id="CP002344">
    <property type="protein sequence ID" value="ADU50817.1"/>
    <property type="molecule type" value="Genomic_DNA"/>
</dbReference>
<evidence type="ECO:0000256" key="3">
    <source>
        <dbReference type="ARBA" id="ARBA00022840"/>
    </source>
</evidence>
<sequence>MRAEGLGRRLPATGQQRARWVWRGVDLTLAEGESVAVTGPSGTGKTLLLRALAGLDPVDEGTVFLDGRPQAAWPAPLYRARVLYVAQRPALFDGTVEDNLVRPFTLGVRQGRKGRDRITGCIRGGDGSPSGWDRQRAVELLAALGRDAGFLQRPVTALSGGEAQITALVRALLVEPAILLLDEPTAPLDEATARAAEDLIARWRAAAPGRACLWTSHDRDQLRRVADREVALVPAEN</sequence>
<dbReference type="Gene3D" id="3.40.50.300">
    <property type="entry name" value="P-loop containing nucleotide triphosphate hydrolases"/>
    <property type="match status" value="1"/>
</dbReference>
<dbReference type="PANTHER" id="PTHR43119:SF1">
    <property type="entry name" value="ABC TRANSPORTER DOMAIN-CONTAINING PROTEIN"/>
    <property type="match status" value="1"/>
</dbReference>
<evidence type="ECO:0000256" key="1">
    <source>
        <dbReference type="ARBA" id="ARBA00022448"/>
    </source>
</evidence>
<dbReference type="eggNOG" id="COG4619">
    <property type="taxonomic scope" value="Bacteria"/>
</dbReference>
<evidence type="ECO:0000259" key="4">
    <source>
        <dbReference type="PROSITE" id="PS50893"/>
    </source>
</evidence>
<dbReference type="PROSITE" id="PS50893">
    <property type="entry name" value="ABC_TRANSPORTER_2"/>
    <property type="match status" value="1"/>
</dbReference>
<dbReference type="InterPro" id="IPR027417">
    <property type="entry name" value="P-loop_NTPase"/>
</dbReference>
<reference evidence="6" key="2">
    <citation type="journal article" date="2010" name="Stand. Genomic Sci.">
        <title>Complete genome sequence of Thermaerobacter marianensis type strain (7p75aT).</title>
        <authorList>
            <person name="Han C."/>
            <person name="Gu W."/>
            <person name="Zhang X."/>
            <person name="Lapidus A."/>
            <person name="Nolan M."/>
            <person name="Copeland A."/>
            <person name="Lucas S."/>
            <person name="Glavina Del Rio T."/>
            <person name="Tice H."/>
            <person name="Cheng J."/>
            <person name="Tapia R."/>
            <person name="Goodwin L."/>
            <person name="Pitluck S."/>
            <person name="Pagani I."/>
            <person name="Ivanova N."/>
            <person name="Mavromatis K."/>
            <person name="Mikhailova N."/>
            <person name="Pati A."/>
            <person name="Chen A."/>
            <person name="Palaniappan K."/>
            <person name="Land M."/>
            <person name="Hauser L."/>
            <person name="Chang Y."/>
            <person name="Jeffries C."/>
            <person name="Schneider S."/>
            <person name="Rohde M."/>
            <person name="Goker M."/>
            <person name="Pukall R."/>
            <person name="Woyke T."/>
            <person name="Bristow J."/>
            <person name="Eisen J."/>
            <person name="Markowitz V."/>
            <person name="Hugenholtz P."/>
            <person name="Kyrpides N."/>
            <person name="Klenk H."/>
            <person name="Detter J."/>
        </authorList>
    </citation>
    <scope>NUCLEOTIDE SEQUENCE [LARGE SCALE GENOMIC DNA]</scope>
    <source>
        <strain evidence="6">ATCC 700841 / DSM 12885 / JCM 10246 / 7p75a</strain>
    </source>
</reference>
<dbReference type="PANTHER" id="PTHR43119">
    <property type="entry name" value="ABC TRANSPORT PROTEIN ATP-BINDING COMPONENT-RELATED"/>
    <property type="match status" value="1"/>
</dbReference>
<protein>
    <submittedName>
        <fullName evidence="5">ABC transporter related protein</fullName>
    </submittedName>
</protein>
<feature type="domain" description="ABC transporter" evidence="4">
    <location>
        <begin position="1"/>
        <end position="237"/>
    </location>
</feature>
<keyword evidence="6" id="KW-1185">Reference proteome</keyword>
<dbReference type="SUPFAM" id="SSF52540">
    <property type="entry name" value="P-loop containing nucleoside triphosphate hydrolases"/>
    <property type="match status" value="1"/>
</dbReference>
<evidence type="ECO:0000256" key="2">
    <source>
        <dbReference type="ARBA" id="ARBA00022741"/>
    </source>
</evidence>